<evidence type="ECO:0000313" key="3">
    <source>
        <dbReference type="Proteomes" id="UP001202717"/>
    </source>
</evidence>
<accession>A0ABY7RYA3</accession>
<dbReference type="SUPFAM" id="SSF49464">
    <property type="entry name" value="Carboxypeptidase regulatory domain-like"/>
    <property type="match status" value="1"/>
</dbReference>
<dbReference type="RefSeq" id="WP_249995130.1">
    <property type="nucleotide sequence ID" value="NZ_CP116221.1"/>
</dbReference>
<keyword evidence="3" id="KW-1185">Reference proteome</keyword>
<sequence>MRNLILLALLLVTSITSAQITVQGVVKDSLGAPLELANIIAINKATKAMGSYAISNDKGRFKLDLDMNTTYTIQVSYIGMKSLSEEIATKEDDITKNYTLEYDNALDAVELTYEMPVTIKGDTLVYNADSFKDGSERKLEDVLKKLPGVEINDDGQIEVEGKVVNKLMVNGKDFFDGDSKLATKNIPSNAVDKIQVLRNYSEVGQLRGVQNNQDNVAINIKLKEGKENFWFGDVTAGVGVATDDELYLVQPKLFYYSPKYSVNVIGDLNNIGEVALTNRDIRNFGGGFRRPSQSSGTSINLGDNGLGGLTSIANAQEIESKLGAANFSYSPNKALDLSGFFIYNSSRLRTREESFVRYIDSDLGIPNEETVQTGREASNQGIAKLSASYKPNANNQLDYDLLGRMSSDSEMQSEVSSVVGSTDQIDEVNPFSINQNLNYYYTLNEKNIFALEAQHLIKDEDPFYNAMLVNDPTNNFDAPQDQDAFDGTADALGIDRDQFGYNLNQNRRIKSNQLDAKLDYYYILNNKSNINLTLGTILSNQKFNSNIFQFLDDGSYLDPVATLEDGDGNLLQNENDTEYNFSDVYLGFRYRVKTGKFTITPGFSLHAYGNKNTQFGVEHKDNFFRVMPEFETLIQFKKSESLTFSYNMSNSFTDVTNLAEGIVLNSFSNISYGNPELQNSLSHNLSLRYFSFNLFNYTNVFAFANYSKNIDQIRSETNFDNVIRTSSYFNSNFADESASVFGRVERTFKKIRARLGARFSYAKQNQIVQGEQTVNQSFTQSYSPELRTNFREAPNVRLKYDYSISKNDQGSTSTKFITNSPSVEFDAYIWKSVTFRTDYTYTNQDDGVRPSQSFQTWDASLAYRKDKDAKWEYEVKASNLLDIDSKVNNSSSNISVFNSETFIQPRFVTFRVVYSL</sequence>
<name>A0ABY7RYA3_9FLAO</name>
<dbReference type="Gene3D" id="2.60.40.1120">
    <property type="entry name" value="Carboxypeptidase-like, regulatory domain"/>
    <property type="match status" value="1"/>
</dbReference>
<evidence type="ECO:0000256" key="1">
    <source>
        <dbReference type="SAM" id="SignalP"/>
    </source>
</evidence>
<protein>
    <submittedName>
        <fullName evidence="2">TonB-dependent receptor</fullName>
    </submittedName>
</protein>
<reference evidence="2 3" key="1">
    <citation type="submission" date="2023-01" db="EMBL/GenBank/DDBJ databases">
        <title>Psychroserpens ponticola sp. nov., isolated from seawater.</title>
        <authorList>
            <person name="Kristyanto S."/>
            <person name="Jung J."/>
            <person name="Kim J.M."/>
            <person name="Jeon C.O."/>
        </authorList>
    </citation>
    <scope>NUCLEOTIDE SEQUENCE [LARGE SCALE GENOMIC DNA]</scope>
    <source>
        <strain evidence="2 3">MSW6</strain>
    </source>
</reference>
<feature type="chain" id="PRO_5045819143" evidence="1">
    <location>
        <begin position="19"/>
        <end position="916"/>
    </location>
</feature>
<dbReference type="SUPFAM" id="SSF56935">
    <property type="entry name" value="Porins"/>
    <property type="match status" value="1"/>
</dbReference>
<evidence type="ECO:0000313" key="2">
    <source>
        <dbReference type="EMBL" id="WCO02126.1"/>
    </source>
</evidence>
<dbReference type="Proteomes" id="UP001202717">
    <property type="component" value="Chromosome"/>
</dbReference>
<organism evidence="2 3">
    <name type="scientific">Psychroserpens ponticola</name>
    <dbReference type="NCBI Taxonomy" id="2932268"/>
    <lineage>
        <taxon>Bacteria</taxon>
        <taxon>Pseudomonadati</taxon>
        <taxon>Bacteroidota</taxon>
        <taxon>Flavobacteriia</taxon>
        <taxon>Flavobacteriales</taxon>
        <taxon>Flavobacteriaceae</taxon>
        <taxon>Psychroserpens</taxon>
    </lineage>
</organism>
<dbReference type="EMBL" id="CP116221">
    <property type="protein sequence ID" value="WCO02126.1"/>
    <property type="molecule type" value="Genomic_DNA"/>
</dbReference>
<keyword evidence="1" id="KW-0732">Signal</keyword>
<feature type="signal peptide" evidence="1">
    <location>
        <begin position="1"/>
        <end position="18"/>
    </location>
</feature>
<keyword evidence="2" id="KW-0675">Receptor</keyword>
<gene>
    <name evidence="2" type="ORF">MUN68_001250</name>
</gene>
<dbReference type="Pfam" id="PF13620">
    <property type="entry name" value="CarboxypepD_reg"/>
    <property type="match status" value="1"/>
</dbReference>
<proteinExistence type="predicted"/>
<dbReference type="InterPro" id="IPR008969">
    <property type="entry name" value="CarboxyPept-like_regulatory"/>
</dbReference>